<dbReference type="Proteomes" id="UP000823485">
    <property type="component" value="Unassembled WGS sequence"/>
</dbReference>
<name>A0ABS2R2W9_9BACI</name>
<dbReference type="InterPro" id="IPR011009">
    <property type="entry name" value="Kinase-like_dom_sf"/>
</dbReference>
<keyword evidence="1" id="KW-0167">Capsid protein</keyword>
<dbReference type="SUPFAM" id="SSF56112">
    <property type="entry name" value="Protein kinase-like (PK-like)"/>
    <property type="match status" value="1"/>
</dbReference>
<dbReference type="EMBL" id="JAFBFH010000004">
    <property type="protein sequence ID" value="MBM7713992.1"/>
    <property type="molecule type" value="Genomic_DNA"/>
</dbReference>
<dbReference type="Gene3D" id="3.90.1200.10">
    <property type="match status" value="1"/>
</dbReference>
<reference evidence="1 2" key="1">
    <citation type="submission" date="2021-01" db="EMBL/GenBank/DDBJ databases">
        <title>Genomic Encyclopedia of Type Strains, Phase IV (KMG-IV): sequencing the most valuable type-strain genomes for metagenomic binning, comparative biology and taxonomic classification.</title>
        <authorList>
            <person name="Goeker M."/>
        </authorList>
    </citation>
    <scope>NUCLEOTIDE SEQUENCE [LARGE SCALE GENOMIC DNA]</scope>
    <source>
        <strain evidence="1 2">DSM 105453</strain>
    </source>
</reference>
<evidence type="ECO:0000313" key="2">
    <source>
        <dbReference type="Proteomes" id="UP000823485"/>
    </source>
</evidence>
<dbReference type="InterPro" id="IPR047175">
    <property type="entry name" value="CotS-like"/>
</dbReference>
<dbReference type="PANTHER" id="PTHR39179">
    <property type="entry name" value="SPORE COAT PROTEIN I"/>
    <property type="match status" value="1"/>
</dbReference>
<accession>A0ABS2R2W9</accession>
<dbReference type="InterPro" id="IPR014254">
    <property type="entry name" value="Spore_coat_YutH"/>
</dbReference>
<keyword evidence="2" id="KW-1185">Reference proteome</keyword>
<protein>
    <submittedName>
        <fullName evidence="1">Spore coat protein YutH</fullName>
    </submittedName>
</protein>
<sequence length="329" mass="39975">MEILEKYFGINPDRSIHLNGKERFLAGDVLYTIVPVTHMEQKVLIERYEMSEHLATLRDRKVSRFTAAKDHKFLVTHEDHDYVLLRNEFRPQSRRIQKTGRKLARFHERGKRLQAEIEALNRIGQWKSLWSMRVDQMEQAWSAFIQEPPREEFERLFFESFPYFMGLAENAIQYVTDTELDEKPYHWDQATICHERFSSGLWEGAQEIRDPFEWVYDHPSRDIAEWTRSQYFKSRRALRPELQTFLYEYESIAPISPFGWRLVYARLLFPLHYFVTVEEYYQSNSQSRQKWLEENMKRYLRDTSDYERFLRSFYQLADVKLHLPAVEWL</sequence>
<comment type="caution">
    <text evidence="1">The sequence shown here is derived from an EMBL/GenBank/DDBJ whole genome shotgun (WGS) entry which is preliminary data.</text>
</comment>
<dbReference type="RefSeq" id="WP_077111134.1">
    <property type="nucleotide sequence ID" value="NZ_JAFBFH010000004.1"/>
</dbReference>
<keyword evidence="1" id="KW-0946">Virion</keyword>
<proteinExistence type="predicted"/>
<evidence type="ECO:0000313" key="1">
    <source>
        <dbReference type="EMBL" id="MBM7713992.1"/>
    </source>
</evidence>
<gene>
    <name evidence="1" type="ORF">JOC94_000962</name>
</gene>
<dbReference type="PANTHER" id="PTHR39179:SF2">
    <property type="entry name" value="ENDOSPORE COAT-ASSOCIATED PROTEIN YUTH"/>
    <property type="match status" value="1"/>
</dbReference>
<dbReference type="NCBIfam" id="TIGR02905">
    <property type="entry name" value="spore_yutH"/>
    <property type="match status" value="1"/>
</dbReference>
<organism evidence="1 2">
    <name type="scientific">Siminovitchia thermophila</name>
    <dbReference type="NCBI Taxonomy" id="1245522"/>
    <lineage>
        <taxon>Bacteria</taxon>
        <taxon>Bacillati</taxon>
        <taxon>Bacillota</taxon>
        <taxon>Bacilli</taxon>
        <taxon>Bacillales</taxon>
        <taxon>Bacillaceae</taxon>
        <taxon>Siminovitchia</taxon>
    </lineage>
</organism>